<name>A0ACB8RAK0_9AGAM</name>
<dbReference type="Proteomes" id="UP000814033">
    <property type="component" value="Unassembled WGS sequence"/>
</dbReference>
<keyword evidence="2" id="KW-1185">Reference proteome</keyword>
<reference evidence="1" key="2">
    <citation type="journal article" date="2022" name="New Phytol.">
        <title>Evolutionary transition to the ectomycorrhizal habit in the genomes of a hyperdiverse lineage of mushroom-forming fungi.</title>
        <authorList>
            <person name="Looney B."/>
            <person name="Miyauchi S."/>
            <person name="Morin E."/>
            <person name="Drula E."/>
            <person name="Courty P.E."/>
            <person name="Kohler A."/>
            <person name="Kuo A."/>
            <person name="LaButti K."/>
            <person name="Pangilinan J."/>
            <person name="Lipzen A."/>
            <person name="Riley R."/>
            <person name="Andreopoulos W."/>
            <person name="He G."/>
            <person name="Johnson J."/>
            <person name="Nolan M."/>
            <person name="Tritt A."/>
            <person name="Barry K.W."/>
            <person name="Grigoriev I.V."/>
            <person name="Nagy L.G."/>
            <person name="Hibbett D."/>
            <person name="Henrissat B."/>
            <person name="Matheny P.B."/>
            <person name="Labbe J."/>
            <person name="Martin F.M."/>
        </authorList>
    </citation>
    <scope>NUCLEOTIDE SEQUENCE</scope>
    <source>
        <strain evidence="1">FP105234-sp</strain>
    </source>
</reference>
<protein>
    <submittedName>
        <fullName evidence="1">Uncharacterized protein</fullName>
    </submittedName>
</protein>
<accession>A0ACB8RAK0</accession>
<gene>
    <name evidence="1" type="ORF">FA95DRAFT_1645104</name>
</gene>
<organism evidence="1 2">
    <name type="scientific">Auriscalpium vulgare</name>
    <dbReference type="NCBI Taxonomy" id="40419"/>
    <lineage>
        <taxon>Eukaryota</taxon>
        <taxon>Fungi</taxon>
        <taxon>Dikarya</taxon>
        <taxon>Basidiomycota</taxon>
        <taxon>Agaricomycotina</taxon>
        <taxon>Agaricomycetes</taxon>
        <taxon>Russulales</taxon>
        <taxon>Auriscalpiaceae</taxon>
        <taxon>Auriscalpium</taxon>
    </lineage>
</organism>
<evidence type="ECO:0000313" key="2">
    <source>
        <dbReference type="Proteomes" id="UP000814033"/>
    </source>
</evidence>
<proteinExistence type="predicted"/>
<evidence type="ECO:0000313" key="1">
    <source>
        <dbReference type="EMBL" id="KAI0041038.1"/>
    </source>
</evidence>
<sequence length="418" mass="48611">MASSPSSDLGPNADERVEQAHPFALRLKEQGPVLVNQIRADPGHRLHSERFWAEHQKTIEAAGYMLRPRYHADRVFSGPRWKLPHSWFEDWQRIMAPLVIDATRIVDGKQVILKTIDDDNPPEEIHITQLLSSEEHRRDHKNHCIPLLETVRLDELSTTLLVLPRMRPYDNPRFRTFGEVVAFATQIIEGIEFMHELDIAHRDCTGQNIVLDPSGMYPNSFHPVKMNRSKNFHWIAKSYTRTQRPPRYYLIDFGLSRYYDPAFGPPLVAMRWGGDKSVPEFRGYHPGQDRPLHNPFPTDIYYIGNMLREDFIQRSHCSQQKYYGFEWLEPLVADMCHEDPSMRPPIGVVASRFAEVSGALTSWKLRSRLVGRKDSFILGPFRLIRHVYYTTGYIITRTPAVPMPRDEVQSRERDTSNI</sequence>
<dbReference type="EMBL" id="MU276149">
    <property type="protein sequence ID" value="KAI0041038.1"/>
    <property type="molecule type" value="Genomic_DNA"/>
</dbReference>
<reference evidence="1" key="1">
    <citation type="submission" date="2021-02" db="EMBL/GenBank/DDBJ databases">
        <authorList>
            <consortium name="DOE Joint Genome Institute"/>
            <person name="Ahrendt S."/>
            <person name="Looney B.P."/>
            <person name="Miyauchi S."/>
            <person name="Morin E."/>
            <person name="Drula E."/>
            <person name="Courty P.E."/>
            <person name="Chicoki N."/>
            <person name="Fauchery L."/>
            <person name="Kohler A."/>
            <person name="Kuo A."/>
            <person name="Labutti K."/>
            <person name="Pangilinan J."/>
            <person name="Lipzen A."/>
            <person name="Riley R."/>
            <person name="Andreopoulos W."/>
            <person name="He G."/>
            <person name="Johnson J."/>
            <person name="Barry K.W."/>
            <person name="Grigoriev I.V."/>
            <person name="Nagy L."/>
            <person name="Hibbett D."/>
            <person name="Henrissat B."/>
            <person name="Matheny P.B."/>
            <person name="Labbe J."/>
            <person name="Martin F."/>
        </authorList>
    </citation>
    <scope>NUCLEOTIDE SEQUENCE</scope>
    <source>
        <strain evidence="1">FP105234-sp</strain>
    </source>
</reference>
<comment type="caution">
    <text evidence="1">The sequence shown here is derived from an EMBL/GenBank/DDBJ whole genome shotgun (WGS) entry which is preliminary data.</text>
</comment>